<dbReference type="RefSeq" id="WP_208343923.1">
    <property type="nucleotide sequence ID" value="NZ_CAWQFN010000416.1"/>
</dbReference>
<proteinExistence type="predicted"/>
<name>A0AAP5ID48_9CYAN</name>
<comment type="caution">
    <text evidence="3">The sequence shown here is derived from an EMBL/GenBank/DDBJ whole genome shotgun (WGS) entry which is preliminary data.</text>
</comment>
<reference evidence="4" key="1">
    <citation type="journal article" date="2021" name="Science">
        <title>Hunting the eagle killer: A cyanobacterial neurotoxin causes vacuolar myelinopathy.</title>
        <authorList>
            <person name="Breinlinger S."/>
            <person name="Phillips T.J."/>
            <person name="Haram B.N."/>
            <person name="Mares J."/>
            <person name="Martinez Yerena J.A."/>
            <person name="Hrouzek P."/>
            <person name="Sobotka R."/>
            <person name="Henderson W.M."/>
            <person name="Schmieder P."/>
            <person name="Williams S.M."/>
            <person name="Lauderdale J.D."/>
            <person name="Wilde H.D."/>
            <person name="Gerrin W."/>
            <person name="Kust A."/>
            <person name="Washington J.W."/>
            <person name="Wagner C."/>
            <person name="Geier B."/>
            <person name="Liebeke M."/>
            <person name="Enke H."/>
            <person name="Niedermeyer T.H.J."/>
            <person name="Wilde S.B."/>
        </authorList>
    </citation>
    <scope>NUCLEOTIDE SEQUENCE [LARGE SCALE GENOMIC DNA]</scope>
    <source>
        <strain evidence="4">Thurmond2011</strain>
    </source>
</reference>
<dbReference type="Proteomes" id="UP000667802">
    <property type="component" value="Unassembled WGS sequence"/>
</dbReference>
<dbReference type="PIRSF" id="PIRSF037112">
    <property type="entry name" value="Antirestriction_ArdC"/>
    <property type="match status" value="1"/>
</dbReference>
<evidence type="ECO:0000259" key="1">
    <source>
        <dbReference type="Pfam" id="PF08401"/>
    </source>
</evidence>
<dbReference type="GO" id="GO:0003697">
    <property type="term" value="F:single-stranded DNA binding"/>
    <property type="evidence" value="ECO:0007669"/>
    <property type="project" value="InterPro"/>
</dbReference>
<dbReference type="EMBL" id="JAALHA020000021">
    <property type="protein sequence ID" value="MDR9899054.1"/>
    <property type="molecule type" value="Genomic_DNA"/>
</dbReference>
<gene>
    <name evidence="3" type="ORF">G7B40_031510</name>
</gene>
<dbReference type="InterPro" id="IPR017113">
    <property type="entry name" value="Antirestriction_ArdC"/>
</dbReference>
<evidence type="ECO:0000313" key="3">
    <source>
        <dbReference type="EMBL" id="MDR9899054.1"/>
    </source>
</evidence>
<evidence type="ECO:0000259" key="2">
    <source>
        <dbReference type="Pfam" id="PF18818"/>
    </source>
</evidence>
<sequence length="297" mass="34158">MLESAKKSDIYTFITQQIIDTLEQGVRPWEKPWKSGSITQPLRGNGKPYTGINVLLLWMVTFEAGYVSDRWLTYKQAHELGGQVRKGEKGATVVYANGFTKKETAEDGEEFEQEIYFLKGYTVFNVEQITDLPEEYYSKPTPRPEPFERIEKAELFFATIPAEIRHGGDRAYYSNSQNYIKLPAFESFRDAESYYATLGHELVHWTKHESRLNRDFKSKSWGDKEYAREELVAELGAAFLCTDLGLTPAIRDDHASYIESWLKVLKEDKRAIFSAASHAQRAIDFIKGFNKTSTELE</sequence>
<organism evidence="3 4">
    <name type="scientific">Aetokthonos hydrillicola Thurmond2011</name>
    <dbReference type="NCBI Taxonomy" id="2712845"/>
    <lineage>
        <taxon>Bacteria</taxon>
        <taxon>Bacillati</taxon>
        <taxon>Cyanobacteriota</taxon>
        <taxon>Cyanophyceae</taxon>
        <taxon>Nostocales</taxon>
        <taxon>Hapalosiphonaceae</taxon>
        <taxon>Aetokthonos</taxon>
    </lineage>
</organism>
<dbReference type="InterPro" id="IPR013610">
    <property type="entry name" value="ArdC_N"/>
</dbReference>
<accession>A0AAP5ID48</accession>
<dbReference type="AlphaFoldDB" id="A0AAP5ID48"/>
<feature type="domain" description="Polyvalent protein metallopeptidase" evidence="2">
    <location>
        <begin position="151"/>
        <end position="278"/>
    </location>
</feature>
<dbReference type="Pfam" id="PF18818">
    <property type="entry name" value="MPTase-PolyVal"/>
    <property type="match status" value="1"/>
</dbReference>
<keyword evidence="4" id="KW-1185">Reference proteome</keyword>
<protein>
    <submittedName>
        <fullName evidence="3">Zincin-like metallopeptidase domain-containing protein</fullName>
    </submittedName>
</protein>
<evidence type="ECO:0000313" key="4">
    <source>
        <dbReference type="Proteomes" id="UP000667802"/>
    </source>
</evidence>
<dbReference type="InterPro" id="IPR041459">
    <property type="entry name" value="MPTase-PolyVal"/>
</dbReference>
<feature type="domain" description="N-terminal" evidence="1">
    <location>
        <begin position="9"/>
        <end position="124"/>
    </location>
</feature>
<dbReference type="Pfam" id="PF08401">
    <property type="entry name" value="ArdcN"/>
    <property type="match status" value="1"/>
</dbReference>